<sequence>MTMNDVAFDFRACMADIKLFCYILGTPIKCATPIDLGKKIQPNDIIKASELKIWKFEIPLDEDNEHLKILNENFCTNISNKQILGKDLYPHKKILEVFQGYIFKEEYIHIIVEPPTTTEPPKTVEEIIKSIIQGAKRFDISTSKSLDKICMLLQQRNFEKALKNINKNTSSNDLQKEGKSNYWYLVSAGAPGIGKTRFGQELFEYAKQNWKPPQSWGDAHFEYLHMDFGKGIQLDDYNCELNVSVIFGLRIAYAFFIESKYYILFEEFRAKALMHGKDIFIFDSVITYYYEFLKLYNNRKLFLYLHIDEFQLIDTWDPFLLGIAPQAVVMQKESSTISFYLLLINAGGLPHALERLLITCFQRLYDGKMFFKEYQNHDYDSIYTIVKEDLQRMYNIYEDVKQNKHLAMKLMYHCVEEIPVSDKTCLDEKNPHLTIENLQRDGHIVLSPCEISGMNLGQLYPGAYGDDIYLQIYIVLKKLHCYEANEQFPHSKKLTNKYDHKLIDLESGTVVVLNGASADFADIILVRMNGVKCLLMIQYKWNYGSKMMTEKIIDDEDIKNLSKLITEVKKMYEGYELITIIFTTQPYSGLQEKAGILIISKDNFDKHFGSVFSSLATFSFVKAVNPNFWDVNRLKNVLDGIGDAFIENVIEK</sequence>
<protein>
    <submittedName>
        <fullName evidence="1">24076_t:CDS:1</fullName>
    </submittedName>
</protein>
<dbReference type="Proteomes" id="UP000789920">
    <property type="component" value="Unassembled WGS sequence"/>
</dbReference>
<gene>
    <name evidence="1" type="ORF">RPERSI_LOCUS3741</name>
</gene>
<organism evidence="1 2">
    <name type="scientific">Racocetra persica</name>
    <dbReference type="NCBI Taxonomy" id="160502"/>
    <lineage>
        <taxon>Eukaryota</taxon>
        <taxon>Fungi</taxon>
        <taxon>Fungi incertae sedis</taxon>
        <taxon>Mucoromycota</taxon>
        <taxon>Glomeromycotina</taxon>
        <taxon>Glomeromycetes</taxon>
        <taxon>Diversisporales</taxon>
        <taxon>Gigasporaceae</taxon>
        <taxon>Racocetra</taxon>
    </lineage>
</organism>
<proteinExistence type="predicted"/>
<reference evidence="1" key="1">
    <citation type="submission" date="2021-06" db="EMBL/GenBank/DDBJ databases">
        <authorList>
            <person name="Kallberg Y."/>
            <person name="Tangrot J."/>
            <person name="Rosling A."/>
        </authorList>
    </citation>
    <scope>NUCLEOTIDE SEQUENCE</scope>
    <source>
        <strain evidence="1">MA461A</strain>
    </source>
</reference>
<dbReference type="EMBL" id="CAJVQC010004821">
    <property type="protein sequence ID" value="CAG8545694.1"/>
    <property type="molecule type" value="Genomic_DNA"/>
</dbReference>
<comment type="caution">
    <text evidence="1">The sequence shown here is derived from an EMBL/GenBank/DDBJ whole genome shotgun (WGS) entry which is preliminary data.</text>
</comment>
<keyword evidence="2" id="KW-1185">Reference proteome</keyword>
<evidence type="ECO:0000313" key="1">
    <source>
        <dbReference type="EMBL" id="CAG8545694.1"/>
    </source>
</evidence>
<evidence type="ECO:0000313" key="2">
    <source>
        <dbReference type="Proteomes" id="UP000789920"/>
    </source>
</evidence>
<accession>A0ACA9LX14</accession>
<name>A0ACA9LX14_9GLOM</name>